<organism evidence="9 10">
    <name type="scientific">Pontiella desulfatans</name>
    <dbReference type="NCBI Taxonomy" id="2750659"/>
    <lineage>
        <taxon>Bacteria</taxon>
        <taxon>Pseudomonadati</taxon>
        <taxon>Kiritimatiellota</taxon>
        <taxon>Kiritimatiellia</taxon>
        <taxon>Kiritimatiellales</taxon>
        <taxon>Pontiellaceae</taxon>
        <taxon>Pontiella</taxon>
    </lineage>
</organism>
<keyword evidence="5 7" id="KW-0671">Queuosine biosynthesis</keyword>
<dbReference type="InterPro" id="IPR004803">
    <property type="entry name" value="TGT"/>
</dbReference>
<keyword evidence="7" id="KW-0479">Metal-binding</keyword>
<feature type="binding site" evidence="7">
    <location>
        <position position="200"/>
    </location>
    <ligand>
        <name>substrate</name>
    </ligand>
</feature>
<evidence type="ECO:0000256" key="7">
    <source>
        <dbReference type="HAMAP-Rule" id="MF_00168"/>
    </source>
</evidence>
<dbReference type="PANTHER" id="PTHR46499">
    <property type="entry name" value="QUEUINE TRNA-RIBOSYLTRANSFERASE"/>
    <property type="match status" value="1"/>
</dbReference>
<evidence type="ECO:0000256" key="4">
    <source>
        <dbReference type="ARBA" id="ARBA00022694"/>
    </source>
</evidence>
<dbReference type="RefSeq" id="WP_246046705.1">
    <property type="nucleotide sequence ID" value="NZ_CAAHFG010000001.1"/>
</dbReference>
<dbReference type="Pfam" id="PF01702">
    <property type="entry name" value="TGT"/>
    <property type="match status" value="1"/>
</dbReference>
<accession>A0A6C2U2L7</accession>
<dbReference type="EC" id="2.4.2.29" evidence="7"/>
<dbReference type="PANTHER" id="PTHR46499:SF1">
    <property type="entry name" value="QUEUINE TRNA-RIBOSYLTRANSFERASE"/>
    <property type="match status" value="1"/>
</dbReference>
<evidence type="ECO:0000256" key="6">
    <source>
        <dbReference type="ARBA" id="ARBA00050112"/>
    </source>
</evidence>
<comment type="catalytic activity">
    <reaction evidence="6 7">
        <text>7-aminomethyl-7-carbaguanine + guanosine(34) in tRNA = 7-aminomethyl-7-carbaguanosine(34) in tRNA + guanine</text>
        <dbReference type="Rhea" id="RHEA:24104"/>
        <dbReference type="Rhea" id="RHEA-COMP:10341"/>
        <dbReference type="Rhea" id="RHEA-COMP:10342"/>
        <dbReference type="ChEBI" id="CHEBI:16235"/>
        <dbReference type="ChEBI" id="CHEBI:58703"/>
        <dbReference type="ChEBI" id="CHEBI:74269"/>
        <dbReference type="ChEBI" id="CHEBI:82833"/>
        <dbReference type="EC" id="2.4.2.29"/>
    </reaction>
</comment>
<evidence type="ECO:0000256" key="3">
    <source>
        <dbReference type="ARBA" id="ARBA00022679"/>
    </source>
</evidence>
<dbReference type="HAMAP" id="MF_00168">
    <property type="entry name" value="Q_tRNA_Tgt"/>
    <property type="match status" value="1"/>
</dbReference>
<keyword evidence="10" id="KW-1185">Reference proteome</keyword>
<dbReference type="GO" id="GO:0008479">
    <property type="term" value="F:tRNA-guanosine(34) queuine transglycosylase activity"/>
    <property type="evidence" value="ECO:0007669"/>
    <property type="project" value="UniProtKB-UniRule"/>
</dbReference>
<dbReference type="EMBL" id="CAAHFG010000001">
    <property type="protein sequence ID" value="VGO13821.1"/>
    <property type="molecule type" value="Genomic_DNA"/>
</dbReference>
<name>A0A6C2U2L7_PONDE</name>
<comment type="function">
    <text evidence="7">Catalyzes the base-exchange of a guanine (G) residue with the queuine precursor 7-aminomethyl-7-deazaguanine (PreQ1) at position 34 (anticodon wobble position) in tRNAs with GU(N) anticodons (tRNA-Asp, -Asn, -His and -Tyr). Catalysis occurs through a double-displacement mechanism. The nucleophile active site attacks the C1' of nucleotide 34 to detach the guanine base from the RNA, forming a covalent enzyme-RNA intermediate. The proton acceptor active site deprotonates the incoming PreQ1, allowing a nucleophilic attack on the C1' of the ribose to form the product. After dissociation, two additional enzymatic reactions on the tRNA convert PreQ1 to queuine (Q), resulting in the hypermodified nucleoside queuosine (7-(((4,5-cis-dihydroxy-2-cyclopenten-1-yl)amino)methyl)-7-deazaguanosine).</text>
</comment>
<feature type="binding site" evidence="7">
    <location>
        <position position="317"/>
    </location>
    <ligand>
        <name>Zn(2+)</name>
        <dbReference type="ChEBI" id="CHEBI:29105"/>
    </ligand>
</feature>
<feature type="domain" description="tRNA-guanine(15) transglycosylase-like" evidence="8">
    <location>
        <begin position="25"/>
        <end position="378"/>
    </location>
</feature>
<dbReference type="Gene3D" id="3.20.20.105">
    <property type="entry name" value="Queuine tRNA-ribosyltransferase-like"/>
    <property type="match status" value="1"/>
</dbReference>
<dbReference type="InterPro" id="IPR036511">
    <property type="entry name" value="TGT-like_sf"/>
</dbReference>
<dbReference type="GO" id="GO:0005829">
    <property type="term" value="C:cytosol"/>
    <property type="evidence" value="ECO:0007669"/>
    <property type="project" value="TreeGrafter"/>
</dbReference>
<sequence>MIRDTGNGKLQIPGKFELLGTDPSCKARRGRYHTAHGSFETPVFMPVGTQATVKAMSPKEMHELDCEILLGNTYHLNDRPGPDLVERMGGLHRFMGWDRAILTDSGGYQVFSLGSMNKITEDGVSFKSHSDGRTHFIGPRESMEIQRKLGSDIAMVFDECPPYPCDKDYACKAVRRTLDWAAICREAPRAEGQLFFGIAQGSVFPELREECAKALVGMDFDGYAIGGVSVGEPDELILRGVDDTVDHLPQEKPRYLMGVGEMAQMVESVARGVDMFDCVMPTRQARNGAVSTRRGRYPVKAALYKEDPRPLEEGCTCYACQNFTRAYVRHLLNVGEILGLRLITMHNLHCYLEFMRDMRTAIEKGRFDEFRKEFHSGYRVVLEEHALNVKENN</sequence>
<feature type="region of interest" description="RNA binding; important for wobble base 34 recognition" evidence="7">
    <location>
        <begin position="282"/>
        <end position="286"/>
    </location>
</feature>
<gene>
    <name evidence="7 9" type="primary">tgt</name>
    <name evidence="9" type="ORF">PDESU_02378</name>
</gene>
<evidence type="ECO:0000313" key="10">
    <source>
        <dbReference type="Proteomes" id="UP000366872"/>
    </source>
</evidence>
<feature type="binding site" evidence="7">
    <location>
        <position position="320"/>
    </location>
    <ligand>
        <name>Zn(2+)</name>
        <dbReference type="ChEBI" id="CHEBI:29105"/>
    </ligand>
</feature>
<dbReference type="NCBIfam" id="TIGR00449">
    <property type="entry name" value="tgt_general"/>
    <property type="match status" value="1"/>
</dbReference>
<dbReference type="Proteomes" id="UP000366872">
    <property type="component" value="Unassembled WGS sequence"/>
</dbReference>
<dbReference type="FunFam" id="3.20.20.105:FF:000001">
    <property type="entry name" value="Queuine tRNA-ribosyltransferase"/>
    <property type="match status" value="1"/>
</dbReference>
<evidence type="ECO:0000256" key="5">
    <source>
        <dbReference type="ARBA" id="ARBA00022785"/>
    </source>
</evidence>
<keyword evidence="2 7" id="KW-0328">Glycosyltransferase</keyword>
<feature type="binding site" evidence="7">
    <location>
        <position position="227"/>
    </location>
    <ligand>
        <name>substrate</name>
    </ligand>
</feature>
<evidence type="ECO:0000259" key="8">
    <source>
        <dbReference type="Pfam" id="PF01702"/>
    </source>
</evidence>
<comment type="similarity">
    <text evidence="7">Belongs to the queuine tRNA-ribosyltransferase family.</text>
</comment>
<feature type="binding site" evidence="7">
    <location>
        <position position="315"/>
    </location>
    <ligand>
        <name>Zn(2+)</name>
        <dbReference type="ChEBI" id="CHEBI:29105"/>
    </ligand>
</feature>
<dbReference type="UniPathway" id="UPA00392"/>
<dbReference type="InterPro" id="IPR050076">
    <property type="entry name" value="ArchSynthase1/Queuine_TRR"/>
</dbReference>
<evidence type="ECO:0000313" key="9">
    <source>
        <dbReference type="EMBL" id="VGO13821.1"/>
    </source>
</evidence>
<feature type="region of interest" description="RNA binding" evidence="7">
    <location>
        <begin position="258"/>
        <end position="264"/>
    </location>
</feature>
<dbReference type="NCBIfam" id="TIGR00430">
    <property type="entry name" value="Q_tRNA_tgt"/>
    <property type="match status" value="1"/>
</dbReference>
<feature type="binding site" evidence="7">
    <location>
        <position position="158"/>
    </location>
    <ligand>
        <name>substrate</name>
    </ligand>
</feature>
<comment type="pathway">
    <text evidence="1 7">tRNA modification; tRNA-queuosine biosynthesis.</text>
</comment>
<feature type="binding site" evidence="7">
    <location>
        <begin position="104"/>
        <end position="108"/>
    </location>
    <ligand>
        <name>substrate</name>
    </ligand>
</feature>
<dbReference type="InterPro" id="IPR002616">
    <property type="entry name" value="tRNA_ribo_trans-like"/>
</dbReference>
<proteinExistence type="inferred from homology"/>
<comment type="cofactor">
    <cofactor evidence="7">
        <name>Zn(2+)</name>
        <dbReference type="ChEBI" id="CHEBI:29105"/>
    </cofactor>
    <text evidence="7">Binds 1 zinc ion per subunit.</text>
</comment>
<keyword evidence="4 7" id="KW-0819">tRNA processing</keyword>
<reference evidence="9 10" key="1">
    <citation type="submission" date="2019-04" db="EMBL/GenBank/DDBJ databases">
        <authorList>
            <person name="Van Vliet M D."/>
        </authorList>
    </citation>
    <scope>NUCLEOTIDE SEQUENCE [LARGE SCALE GENOMIC DNA]</scope>
    <source>
        <strain evidence="9 10">F1</strain>
    </source>
</reference>
<keyword evidence="7" id="KW-0862">Zinc</keyword>
<feature type="binding site" evidence="7">
    <location>
        <position position="346"/>
    </location>
    <ligand>
        <name>Zn(2+)</name>
        <dbReference type="ChEBI" id="CHEBI:29105"/>
    </ligand>
</feature>
<dbReference type="SUPFAM" id="SSF51713">
    <property type="entry name" value="tRNA-guanine transglycosylase"/>
    <property type="match status" value="1"/>
</dbReference>
<feature type="active site" description="Proton acceptor" evidence="7">
    <location>
        <position position="104"/>
    </location>
</feature>
<keyword evidence="3 7" id="KW-0808">Transferase</keyword>
<protein>
    <recommendedName>
        <fullName evidence="7">Queuine tRNA-ribosyltransferase</fullName>
        <ecNumber evidence="7">2.4.2.29</ecNumber>
    </recommendedName>
    <alternativeName>
        <fullName evidence="7">Guanine insertion enzyme</fullName>
    </alternativeName>
    <alternativeName>
        <fullName evidence="7">tRNA-guanine transglycosylase</fullName>
    </alternativeName>
</protein>
<comment type="subunit">
    <text evidence="7">Homodimer. Within each dimer, one monomer is responsible for RNA recognition and catalysis, while the other monomer binds to the replacement base PreQ1.</text>
</comment>
<evidence type="ECO:0000256" key="1">
    <source>
        <dbReference type="ARBA" id="ARBA00004691"/>
    </source>
</evidence>
<dbReference type="GO" id="GO:0008616">
    <property type="term" value="P:tRNA queuosine(34) biosynthetic process"/>
    <property type="evidence" value="ECO:0007669"/>
    <property type="project" value="UniProtKB-UniRule"/>
</dbReference>
<feature type="active site" description="Nucleophile" evidence="7">
    <location>
        <position position="277"/>
    </location>
</feature>
<dbReference type="AlphaFoldDB" id="A0A6C2U2L7"/>
<dbReference type="GO" id="GO:0046872">
    <property type="term" value="F:metal ion binding"/>
    <property type="evidence" value="ECO:0007669"/>
    <property type="project" value="UniProtKB-KW"/>
</dbReference>
<evidence type="ECO:0000256" key="2">
    <source>
        <dbReference type="ARBA" id="ARBA00022676"/>
    </source>
</evidence>